<dbReference type="InParanoid" id="A0A7E5WX29"/>
<organism evidence="2 3">
    <name type="scientific">Trichoplusia ni</name>
    <name type="common">Cabbage looper</name>
    <dbReference type="NCBI Taxonomy" id="7111"/>
    <lineage>
        <taxon>Eukaryota</taxon>
        <taxon>Metazoa</taxon>
        <taxon>Ecdysozoa</taxon>
        <taxon>Arthropoda</taxon>
        <taxon>Hexapoda</taxon>
        <taxon>Insecta</taxon>
        <taxon>Pterygota</taxon>
        <taxon>Neoptera</taxon>
        <taxon>Endopterygota</taxon>
        <taxon>Lepidoptera</taxon>
        <taxon>Glossata</taxon>
        <taxon>Ditrysia</taxon>
        <taxon>Noctuoidea</taxon>
        <taxon>Noctuidae</taxon>
        <taxon>Plusiinae</taxon>
        <taxon>Trichoplusia</taxon>
    </lineage>
</organism>
<protein>
    <submittedName>
        <fullName evidence="3">Uncharacterized protein LOC113506066</fullName>
    </submittedName>
</protein>
<dbReference type="Pfam" id="PF21788">
    <property type="entry name" value="TNP-like_GBD"/>
    <property type="match status" value="1"/>
</dbReference>
<evidence type="ECO:0000313" key="2">
    <source>
        <dbReference type="Proteomes" id="UP000322000"/>
    </source>
</evidence>
<dbReference type="RefSeq" id="XP_026744726.1">
    <property type="nucleotide sequence ID" value="XM_026888925.1"/>
</dbReference>
<reference evidence="3" key="1">
    <citation type="submission" date="2025-08" db="UniProtKB">
        <authorList>
            <consortium name="RefSeq"/>
        </authorList>
    </citation>
    <scope>IDENTIFICATION</scope>
</reference>
<feature type="domain" description="Transposable element P transposase-like GTP-binding insertion" evidence="1">
    <location>
        <begin position="9"/>
        <end position="106"/>
    </location>
</feature>
<accession>A0A7E5WX29</accession>
<gene>
    <name evidence="3" type="primary">LOC113506066</name>
</gene>
<keyword evidence="2" id="KW-1185">Reference proteome</keyword>
<evidence type="ECO:0000259" key="1">
    <source>
        <dbReference type="Pfam" id="PF21788"/>
    </source>
</evidence>
<dbReference type="OrthoDB" id="8120989at2759"/>
<dbReference type="Proteomes" id="UP000322000">
    <property type="component" value="Chromosome 28"/>
</dbReference>
<dbReference type="InterPro" id="IPR048366">
    <property type="entry name" value="TNP-like_GBD"/>
</dbReference>
<sequence>MVYTTQGVTKTAKWSHIKLLYDENPGYKGVRLIPKLTENHVNPDKINKMKVKFASQIFSRTVASNMGYLADTNILPAECKQTADLLFFMDDIFDSVNGSKMKNKYAKPLLGPATPYSVHQKTWIEGIQMFNSIKFITPSGKTETVPSVTNWV</sequence>
<dbReference type="KEGG" id="tnl:113506066"/>
<dbReference type="AlphaFoldDB" id="A0A7E5WX29"/>
<proteinExistence type="predicted"/>
<evidence type="ECO:0000313" key="3">
    <source>
        <dbReference type="RefSeq" id="XP_026744726.1"/>
    </source>
</evidence>
<name>A0A7E5WX29_TRINI</name>
<dbReference type="GeneID" id="113506066"/>